<reference evidence="2 3" key="1">
    <citation type="submission" date="2023-06" db="EMBL/GenBank/DDBJ databases">
        <title>Roseiconus lacunae JC819 isolated from Gulf of Mannar region, Tamil Nadu.</title>
        <authorList>
            <person name="Pk S."/>
            <person name="Ch S."/>
            <person name="Ch V.R."/>
        </authorList>
    </citation>
    <scope>NUCLEOTIDE SEQUENCE [LARGE SCALE GENOMIC DNA]</scope>
    <source>
        <strain evidence="2 3">JC819</strain>
    </source>
</reference>
<feature type="compositionally biased region" description="Pro residues" evidence="1">
    <location>
        <begin position="433"/>
        <end position="442"/>
    </location>
</feature>
<dbReference type="SUPFAM" id="SSF48452">
    <property type="entry name" value="TPR-like"/>
    <property type="match status" value="2"/>
</dbReference>
<dbReference type="InterPro" id="IPR019734">
    <property type="entry name" value="TPR_rpt"/>
</dbReference>
<evidence type="ECO:0000256" key="1">
    <source>
        <dbReference type="SAM" id="MobiDB-lite"/>
    </source>
</evidence>
<evidence type="ECO:0000313" key="2">
    <source>
        <dbReference type="EMBL" id="MDM4018613.1"/>
    </source>
</evidence>
<dbReference type="Gene3D" id="1.25.40.10">
    <property type="entry name" value="Tetratricopeptide repeat domain"/>
    <property type="match status" value="2"/>
</dbReference>
<proteinExistence type="predicted"/>
<gene>
    <name evidence="2" type="ORF">QTN89_24385</name>
</gene>
<protein>
    <submittedName>
        <fullName evidence="2">Tetratricopeptide repeat protein</fullName>
    </submittedName>
</protein>
<name>A0ABT7PQ31_9BACT</name>
<keyword evidence="3" id="KW-1185">Reference proteome</keyword>
<evidence type="ECO:0000313" key="3">
    <source>
        <dbReference type="Proteomes" id="UP001239462"/>
    </source>
</evidence>
<comment type="caution">
    <text evidence="2">The sequence shown here is derived from an EMBL/GenBank/DDBJ whole genome shotgun (WGS) entry which is preliminary data.</text>
</comment>
<dbReference type="Proteomes" id="UP001239462">
    <property type="component" value="Unassembled WGS sequence"/>
</dbReference>
<dbReference type="Pfam" id="PF13174">
    <property type="entry name" value="TPR_6"/>
    <property type="match status" value="2"/>
</dbReference>
<dbReference type="InterPro" id="IPR011990">
    <property type="entry name" value="TPR-like_helical_dom_sf"/>
</dbReference>
<dbReference type="EMBL" id="JASZZN010000023">
    <property type="protein sequence ID" value="MDM4018613.1"/>
    <property type="molecule type" value="Genomic_DNA"/>
</dbReference>
<accession>A0ABT7PQ31</accession>
<sequence length="442" mass="49969">MRRTVKQNQFNPLIRVTPSALLLVVCVAGCQTFGGSAGEQRFFPPLPFVSSGDADSDDESTEVASQVGGAKRKPGTNRFGSSHLVGYVTGQSEDLPRAKELYLEADAIFREAVRAPDEQRTKMFEQSAKLFHKATKEAPGSAIHQDALFMKGEAYFFADDLNNARDAFEILQKEFPRNRHSDRAAARLFAISKYWIDLDKSGSESWYTLNFFDDKRPMRDSASHAIRVLDQIRYDDPTGKLADDATMAAAAEYIRRGDYERADEFLADLRETFSDSDHLFLAHLLGIRCKLEVYAGPLYSERMLDEADVLVKQTRRRFPDKLKDKKYADMVARAAAEIDYHKAAKLSYRADIREKQREYASARDLYRMLLRDHPQAPQAEQARERLAQIEELPGSPDKPLAFMTKLFPSAKQSPPLVTVESLRSTEGDAGESEPPPNESFFR</sequence>
<feature type="region of interest" description="Disordered" evidence="1">
    <location>
        <begin position="49"/>
        <end position="75"/>
    </location>
</feature>
<dbReference type="RefSeq" id="WP_149495684.1">
    <property type="nucleotide sequence ID" value="NZ_CP141221.1"/>
</dbReference>
<organism evidence="2 3">
    <name type="scientific">Roseiconus lacunae</name>
    <dbReference type="NCBI Taxonomy" id="2605694"/>
    <lineage>
        <taxon>Bacteria</taxon>
        <taxon>Pseudomonadati</taxon>
        <taxon>Planctomycetota</taxon>
        <taxon>Planctomycetia</taxon>
        <taxon>Pirellulales</taxon>
        <taxon>Pirellulaceae</taxon>
        <taxon>Roseiconus</taxon>
    </lineage>
</organism>
<feature type="region of interest" description="Disordered" evidence="1">
    <location>
        <begin position="411"/>
        <end position="442"/>
    </location>
</feature>